<evidence type="ECO:0000256" key="9">
    <source>
        <dbReference type="SAM" id="Phobius"/>
    </source>
</evidence>
<feature type="transmembrane region" description="Helical" evidence="9">
    <location>
        <begin position="435"/>
        <end position="453"/>
    </location>
</feature>
<evidence type="ECO:0000256" key="4">
    <source>
        <dbReference type="ARBA" id="ARBA00022475"/>
    </source>
</evidence>
<accession>A0ABU9L0U8</accession>
<dbReference type="PROSITE" id="PS50283">
    <property type="entry name" value="NA_SOLUT_SYMP_3"/>
    <property type="match status" value="1"/>
</dbReference>
<dbReference type="InterPro" id="IPR001734">
    <property type="entry name" value="Na/solute_symporter"/>
</dbReference>
<evidence type="ECO:0000256" key="5">
    <source>
        <dbReference type="ARBA" id="ARBA00022692"/>
    </source>
</evidence>
<protein>
    <submittedName>
        <fullName evidence="10">Sodium:solute symporter family protein</fullName>
    </submittedName>
</protein>
<dbReference type="CDD" id="cd11474">
    <property type="entry name" value="SLC5sbd_CHT"/>
    <property type="match status" value="1"/>
</dbReference>
<feature type="transmembrane region" description="Helical" evidence="9">
    <location>
        <begin position="6"/>
        <end position="24"/>
    </location>
</feature>
<comment type="similarity">
    <text evidence="2 8">Belongs to the sodium:solute symporter (SSF) (TC 2.A.21) family.</text>
</comment>
<keyword evidence="4" id="KW-1003">Cell membrane</keyword>
<proteinExistence type="inferred from homology"/>
<feature type="transmembrane region" description="Helical" evidence="9">
    <location>
        <begin position="180"/>
        <end position="203"/>
    </location>
</feature>
<feature type="transmembrane region" description="Helical" evidence="9">
    <location>
        <begin position="76"/>
        <end position="94"/>
    </location>
</feature>
<dbReference type="PANTHER" id="PTHR48086">
    <property type="entry name" value="SODIUM/PROLINE SYMPORTER-RELATED"/>
    <property type="match status" value="1"/>
</dbReference>
<evidence type="ECO:0000256" key="6">
    <source>
        <dbReference type="ARBA" id="ARBA00022989"/>
    </source>
</evidence>
<evidence type="ECO:0000256" key="8">
    <source>
        <dbReference type="RuleBase" id="RU362091"/>
    </source>
</evidence>
<feature type="transmembrane region" description="Helical" evidence="9">
    <location>
        <begin position="152"/>
        <end position="173"/>
    </location>
</feature>
<keyword evidence="5 9" id="KW-0812">Transmembrane</keyword>
<evidence type="ECO:0000313" key="10">
    <source>
        <dbReference type="EMBL" id="MEL4455217.1"/>
    </source>
</evidence>
<keyword evidence="3" id="KW-0813">Transport</keyword>
<evidence type="ECO:0000313" key="11">
    <source>
        <dbReference type="Proteomes" id="UP001474120"/>
    </source>
</evidence>
<dbReference type="InterPro" id="IPR050277">
    <property type="entry name" value="Sodium:Solute_Symporter"/>
</dbReference>
<comment type="subcellular location">
    <subcellularLocation>
        <location evidence="1">Membrane</location>
        <topology evidence="1">Multi-pass membrane protein</topology>
    </subcellularLocation>
</comment>
<reference evidence="10 11" key="1">
    <citation type="submission" date="2024-04" db="EMBL/GenBank/DDBJ databases">
        <title>whole genome sequencing of Lutimonas vermicola strain IMCC1616.</title>
        <authorList>
            <person name="Bae S.S."/>
        </authorList>
    </citation>
    <scope>NUCLEOTIDE SEQUENCE [LARGE SCALE GENOMIC DNA]</scope>
    <source>
        <strain evidence="10 11">IMCC1616</strain>
    </source>
</reference>
<gene>
    <name evidence="10" type="ORF">AABB81_04875</name>
</gene>
<feature type="transmembrane region" description="Helical" evidence="9">
    <location>
        <begin position="354"/>
        <end position="374"/>
    </location>
</feature>
<feature type="transmembrane region" description="Helical" evidence="9">
    <location>
        <begin position="115"/>
        <end position="140"/>
    </location>
</feature>
<keyword evidence="11" id="KW-1185">Reference proteome</keyword>
<feature type="transmembrane region" description="Helical" evidence="9">
    <location>
        <begin position="36"/>
        <end position="56"/>
    </location>
</feature>
<comment type="caution">
    <text evidence="10">The sequence shown here is derived from an EMBL/GenBank/DDBJ whole genome shotgun (WGS) entry which is preliminary data.</text>
</comment>
<name>A0ABU9L0U8_9FLAO</name>
<dbReference type="InterPro" id="IPR038377">
    <property type="entry name" value="Na/Glc_symporter_sf"/>
</dbReference>
<keyword evidence="7 9" id="KW-0472">Membrane</keyword>
<feature type="transmembrane region" description="Helical" evidence="9">
    <location>
        <begin position="260"/>
        <end position="282"/>
    </location>
</feature>
<evidence type="ECO:0000256" key="2">
    <source>
        <dbReference type="ARBA" id="ARBA00006434"/>
    </source>
</evidence>
<evidence type="ECO:0000256" key="7">
    <source>
        <dbReference type="ARBA" id="ARBA00023136"/>
    </source>
</evidence>
<evidence type="ECO:0000256" key="3">
    <source>
        <dbReference type="ARBA" id="ARBA00022448"/>
    </source>
</evidence>
<dbReference type="EMBL" id="JBCDNA010000001">
    <property type="protein sequence ID" value="MEL4455217.1"/>
    <property type="molecule type" value="Genomic_DNA"/>
</dbReference>
<dbReference type="PANTHER" id="PTHR48086:SF7">
    <property type="entry name" value="SODIUM-SOLUTE SYMPORTER-RELATED"/>
    <property type="match status" value="1"/>
</dbReference>
<feature type="transmembrane region" description="Helical" evidence="9">
    <location>
        <begin position="410"/>
        <end position="429"/>
    </location>
</feature>
<feature type="transmembrane region" description="Helical" evidence="9">
    <location>
        <begin position="313"/>
        <end position="342"/>
    </location>
</feature>
<dbReference type="Gene3D" id="1.20.1730.10">
    <property type="entry name" value="Sodium/glucose cotransporter"/>
    <property type="match status" value="1"/>
</dbReference>
<organism evidence="10 11">
    <name type="scientific">Lutimonas vermicola</name>
    <dbReference type="NCBI Taxonomy" id="414288"/>
    <lineage>
        <taxon>Bacteria</taxon>
        <taxon>Pseudomonadati</taxon>
        <taxon>Bacteroidota</taxon>
        <taxon>Flavobacteriia</taxon>
        <taxon>Flavobacteriales</taxon>
        <taxon>Flavobacteriaceae</taxon>
        <taxon>Lutimonas</taxon>
    </lineage>
</organism>
<sequence>MLVASIFLYIALTLAIGFWASKRVKTTSDFTLAGKSLPMVLVGVTIFATWFGPELIMGVPGRFVEQGIMGIITDQFGSFICLILVGFFFARQLYRMDIVTLGDFFKIRFGKSIELITSLIYVYTYFFWIAAQFVALAYLFHSLIGISVQNGIFLGAFIVVIYTYIGGMWAVTFTDLLQSVFIVAGLSIVLINILDQTGGIVPIFKNRPEDFYQFFPDRGLYNWTDYIAMWMAFGIGAIPAQEIYQRVFSAKSAKEGQYGVFLSALLIFVVGALPLVIGLGAARLHPELMGDDHGQNLIPGMVAQYNSLPVQMLFFGALISAILSTSSGAMLSPATIIGENLLKPYMPNMTDKRLLLLTRISVILIALISCVFAMRDTNIHGLVVSSAVLIMICLLAPLTLGLYWKKSSVFGAWMAILAGFVIWLLSDAFDTRVHPTIYGTLASFTGMILGSVFRPDSSDVKKIDLKEKIMQ</sequence>
<feature type="transmembrane region" description="Helical" evidence="9">
    <location>
        <begin position="223"/>
        <end position="240"/>
    </location>
</feature>
<dbReference type="RefSeq" id="WP_342159013.1">
    <property type="nucleotide sequence ID" value="NZ_JBCDNA010000001.1"/>
</dbReference>
<dbReference type="Pfam" id="PF00474">
    <property type="entry name" value="SSF"/>
    <property type="match status" value="1"/>
</dbReference>
<feature type="transmembrane region" description="Helical" evidence="9">
    <location>
        <begin position="380"/>
        <end position="403"/>
    </location>
</feature>
<dbReference type="Proteomes" id="UP001474120">
    <property type="component" value="Unassembled WGS sequence"/>
</dbReference>
<keyword evidence="6 9" id="KW-1133">Transmembrane helix</keyword>
<dbReference type="InterPro" id="IPR018212">
    <property type="entry name" value="Na/solute_symporter_CS"/>
</dbReference>
<dbReference type="PROSITE" id="PS00457">
    <property type="entry name" value="NA_SOLUT_SYMP_2"/>
    <property type="match status" value="1"/>
</dbReference>
<evidence type="ECO:0000256" key="1">
    <source>
        <dbReference type="ARBA" id="ARBA00004141"/>
    </source>
</evidence>